<sequence length="482" mass="53995">MTGPRSSQECARCTRTGGRFATTWPEGRICRRCYQQATRIRGLCPGCSADRLLPGLIDGIPACVDCTGIPKDFHCARCGREDEPVRVGLCAHCCLTDDLTDLFDDSTGRINPALLPLFTALTQQAHARSARVWLIVNTHTTALIRELAQGIVPLEHATFTGHSQPRKVAFLRELCIEHQLLEPVHLDIERFENWLASKLRDAHPDDGRLIKQFARWVHLNRMHNLAATGQLKKGTFLSAKQSTTVALTFLHHLRERGRSPATCTQADIDDWLASGPTTRSLARTFVRWAGDHRHLPPLEFPYRVPQTEPIITQQQRLEHITRLLDPAADLAPGDRAAALLLLLYGQPIVRIASMRLQQLRTTGTVVTISFTNDTLTIPAPFDQVIRNHLAALPHQTTALHRENHWLFPGGRPGQHLNQTTLMNKLRDSGIDLRGARNASLRALVLELPAPVIADSLNYSYKVTERHRQNAGAVFIDYITKRK</sequence>
<protein>
    <submittedName>
        <fullName evidence="1">Recombinase XerD</fullName>
    </submittedName>
</protein>
<comment type="caution">
    <text evidence="1">The sequence shown here is derived from an EMBL/GenBank/DDBJ whole genome shotgun (WGS) entry which is preliminary data.</text>
</comment>
<dbReference type="EMBL" id="SOGQ01000073">
    <property type="protein sequence ID" value="TFC95890.1"/>
    <property type="molecule type" value="Genomic_DNA"/>
</dbReference>
<keyword evidence="2" id="KW-1185">Reference proteome</keyword>
<proteinExistence type="predicted"/>
<name>A0ABY2IVR6_9MICO</name>
<evidence type="ECO:0000313" key="1">
    <source>
        <dbReference type="EMBL" id="TFC95890.1"/>
    </source>
</evidence>
<dbReference type="RefSeq" id="WP_134432011.1">
    <property type="nucleotide sequence ID" value="NZ_SOGQ01000073.1"/>
</dbReference>
<organism evidence="1 2">
    <name type="scientific">Cryobacterium sinapicolor</name>
    <dbReference type="NCBI Taxonomy" id="1259236"/>
    <lineage>
        <taxon>Bacteria</taxon>
        <taxon>Bacillati</taxon>
        <taxon>Actinomycetota</taxon>
        <taxon>Actinomycetes</taxon>
        <taxon>Micrococcales</taxon>
        <taxon>Microbacteriaceae</taxon>
        <taxon>Cryobacterium</taxon>
    </lineage>
</organism>
<accession>A0ABY2IVR6</accession>
<dbReference type="Proteomes" id="UP000297853">
    <property type="component" value="Unassembled WGS sequence"/>
</dbReference>
<reference evidence="1 2" key="1">
    <citation type="submission" date="2019-03" db="EMBL/GenBank/DDBJ databases">
        <title>Genomics of glacier-inhabiting Cryobacterium strains.</title>
        <authorList>
            <person name="Liu Q."/>
            <person name="Xin Y.-H."/>
        </authorList>
    </citation>
    <scope>NUCLEOTIDE SEQUENCE [LARGE SCALE GENOMIC DNA]</scope>
    <source>
        <strain evidence="1 2">TMT1-23-1</strain>
    </source>
</reference>
<evidence type="ECO:0000313" key="2">
    <source>
        <dbReference type="Proteomes" id="UP000297853"/>
    </source>
</evidence>
<gene>
    <name evidence="1" type="ORF">E3T28_13030</name>
</gene>